<feature type="compositionally biased region" description="Polar residues" evidence="2">
    <location>
        <begin position="478"/>
        <end position="489"/>
    </location>
</feature>
<feature type="compositionally biased region" description="Polar residues" evidence="2">
    <location>
        <begin position="345"/>
        <end position="355"/>
    </location>
</feature>
<comment type="caution">
    <text evidence="3">The sequence shown here is derived from an EMBL/GenBank/DDBJ whole genome shotgun (WGS) entry which is preliminary data.</text>
</comment>
<feature type="compositionally biased region" description="Low complexity" evidence="2">
    <location>
        <begin position="276"/>
        <end position="299"/>
    </location>
</feature>
<dbReference type="GO" id="GO:0005634">
    <property type="term" value="C:nucleus"/>
    <property type="evidence" value="ECO:0007669"/>
    <property type="project" value="TreeGrafter"/>
</dbReference>
<feature type="compositionally biased region" description="Low complexity" evidence="2">
    <location>
        <begin position="328"/>
        <end position="338"/>
    </location>
</feature>
<evidence type="ECO:0000313" key="4">
    <source>
        <dbReference type="Proteomes" id="UP000678393"/>
    </source>
</evidence>
<dbReference type="Pfam" id="PF09184">
    <property type="entry name" value="PPP4R2"/>
    <property type="match status" value="1"/>
</dbReference>
<feature type="compositionally biased region" description="Polar residues" evidence="2">
    <location>
        <begin position="300"/>
        <end position="314"/>
    </location>
</feature>
<feature type="compositionally biased region" description="Low complexity" evidence="2">
    <location>
        <begin position="519"/>
        <end position="534"/>
    </location>
</feature>
<dbReference type="GO" id="GO:0005737">
    <property type="term" value="C:cytoplasm"/>
    <property type="evidence" value="ECO:0007669"/>
    <property type="project" value="TreeGrafter"/>
</dbReference>
<feature type="compositionally biased region" description="Polar residues" evidence="2">
    <location>
        <begin position="390"/>
        <end position="399"/>
    </location>
</feature>
<protein>
    <recommendedName>
        <fullName evidence="5">Serine/threonine-protein phosphatase 4 regulatory subunit 2</fullName>
    </recommendedName>
</protein>
<proteinExistence type="inferred from homology"/>
<feature type="compositionally biased region" description="Low complexity" evidence="2">
    <location>
        <begin position="182"/>
        <end position="199"/>
    </location>
</feature>
<dbReference type="EMBL" id="CAJHNH020001452">
    <property type="protein sequence ID" value="CAG5123141.1"/>
    <property type="molecule type" value="Genomic_DNA"/>
</dbReference>
<accession>A0A8S3Z7I2</accession>
<gene>
    <name evidence="3" type="ORF">CUNI_LOCUS8699</name>
</gene>
<dbReference type="OrthoDB" id="341898at2759"/>
<dbReference type="PANTHER" id="PTHR16487">
    <property type="entry name" value="PPP4R2-RELATED PROTEIN"/>
    <property type="match status" value="1"/>
</dbReference>
<feature type="compositionally biased region" description="Polar residues" evidence="2">
    <location>
        <begin position="128"/>
        <end position="159"/>
    </location>
</feature>
<feature type="compositionally biased region" description="Basic and acidic residues" evidence="2">
    <location>
        <begin position="607"/>
        <end position="619"/>
    </location>
</feature>
<sequence>MDQVIEELRQRLSSEHIPDRPNVENVRFDVMRDRIMDAINKFNGAPFTIQRLCELLVDPKRHYRRSDKFLRGLEKNVLVVSTVDPFGRKVVSESGIKHLVNGIDSNGSPFFPRDSNITSNLPPVPGWVTTSSPRPQNTPATETSAQKPPEQKSPTSSLPASRGDSGNGFSSLDADQKEAAVHSEVVVEETVVTMDTSETGTVATDGGEAMAEVEDNEEEMQGDDTSASSSSSSPEVSDTGESSAAQTETNSAMTSCAQASTWTSDSSETDNSMDTSSSDCNQYSSDSSVSSHDVQQSPSEQAELTSSSEASSPQEGCLETNDLVDTLAESSSESASCSLHDQESSAKSSDTSAVTDNVAALPTGSDFHESDNGDSCSTAASDSSTGTDEMPSSTDSSSCAADLKSHEPLPSTASSLTEVATSLTTDLLPSSTTLVRAETQDSVAGLERLVDSVDSSVLQAPFSSVSALPLLACSLEQNSEPPTLSSVDSSLDCKDTDTKHHKLSEEGLSSVSASYSIQESTSSEAVASSSGDTSIKSDTLSDSTVGTPNATTEDQNTELIEPPTTVACRAEAAEGSSVVTSDSGTSLPPQLSSPDDSQGFDVTENMSNDKTEAESDLRN</sequence>
<dbReference type="Proteomes" id="UP000678393">
    <property type="component" value="Unassembled WGS sequence"/>
</dbReference>
<evidence type="ECO:0000256" key="2">
    <source>
        <dbReference type="SAM" id="MobiDB-lite"/>
    </source>
</evidence>
<reference evidence="3" key="1">
    <citation type="submission" date="2021-04" db="EMBL/GenBank/DDBJ databases">
        <authorList>
            <consortium name="Molecular Ecology Group"/>
        </authorList>
    </citation>
    <scope>NUCLEOTIDE SEQUENCE</scope>
</reference>
<evidence type="ECO:0000313" key="3">
    <source>
        <dbReference type="EMBL" id="CAG5123141.1"/>
    </source>
</evidence>
<feature type="region of interest" description="Disordered" evidence="2">
    <location>
        <begin position="478"/>
        <end position="619"/>
    </location>
</feature>
<feature type="compositionally biased region" description="Polar residues" evidence="2">
    <location>
        <begin position="244"/>
        <end position="275"/>
    </location>
</feature>
<dbReference type="AlphaFoldDB" id="A0A8S3Z7I2"/>
<keyword evidence="4" id="KW-1185">Reference proteome</keyword>
<feature type="region of interest" description="Disordered" evidence="2">
    <location>
        <begin position="102"/>
        <end position="419"/>
    </location>
</feature>
<dbReference type="GO" id="GO:0019888">
    <property type="term" value="F:protein phosphatase regulator activity"/>
    <property type="evidence" value="ECO:0007669"/>
    <property type="project" value="InterPro"/>
</dbReference>
<dbReference type="PANTHER" id="PTHR16487:SF0">
    <property type="entry name" value="PROTEIN PHOSPHATASE 4 REGULATORY SUBUNIT 2-RELATED"/>
    <property type="match status" value="1"/>
</dbReference>
<dbReference type="GO" id="GO:0030289">
    <property type="term" value="C:protein phosphatase 4 complex"/>
    <property type="evidence" value="ECO:0007669"/>
    <property type="project" value="InterPro"/>
</dbReference>
<feature type="compositionally biased region" description="Acidic residues" evidence="2">
    <location>
        <begin position="211"/>
        <end position="222"/>
    </location>
</feature>
<dbReference type="InterPro" id="IPR015267">
    <property type="entry name" value="PPP4R2"/>
</dbReference>
<evidence type="ECO:0000256" key="1">
    <source>
        <dbReference type="ARBA" id="ARBA00009207"/>
    </source>
</evidence>
<name>A0A8S3Z7I2_9EUPU</name>
<feature type="compositionally biased region" description="Low complexity" evidence="2">
    <location>
        <begin position="223"/>
        <end position="243"/>
    </location>
</feature>
<feature type="compositionally biased region" description="Low complexity" evidence="2">
    <location>
        <begin position="575"/>
        <end position="597"/>
    </location>
</feature>
<evidence type="ECO:0008006" key="5">
    <source>
        <dbReference type="Google" id="ProtNLM"/>
    </source>
</evidence>
<feature type="compositionally biased region" description="Polar residues" evidence="2">
    <location>
        <begin position="536"/>
        <end position="558"/>
    </location>
</feature>
<feature type="compositionally biased region" description="Low complexity" evidence="2">
    <location>
        <begin position="373"/>
        <end position="388"/>
    </location>
</feature>
<comment type="similarity">
    <text evidence="1">Belongs to the PPP4R2 family.</text>
</comment>
<feature type="compositionally biased region" description="Polar residues" evidence="2">
    <location>
        <begin position="507"/>
        <end position="518"/>
    </location>
</feature>
<organism evidence="3 4">
    <name type="scientific">Candidula unifasciata</name>
    <dbReference type="NCBI Taxonomy" id="100452"/>
    <lineage>
        <taxon>Eukaryota</taxon>
        <taxon>Metazoa</taxon>
        <taxon>Spiralia</taxon>
        <taxon>Lophotrochozoa</taxon>
        <taxon>Mollusca</taxon>
        <taxon>Gastropoda</taxon>
        <taxon>Heterobranchia</taxon>
        <taxon>Euthyneura</taxon>
        <taxon>Panpulmonata</taxon>
        <taxon>Eupulmonata</taxon>
        <taxon>Stylommatophora</taxon>
        <taxon>Helicina</taxon>
        <taxon>Helicoidea</taxon>
        <taxon>Geomitridae</taxon>
        <taxon>Candidula</taxon>
    </lineage>
</organism>